<name>A0ACD0P6S8_9BASI</name>
<dbReference type="Proteomes" id="UP000245626">
    <property type="component" value="Unassembled WGS sequence"/>
</dbReference>
<sequence length="269" mass="29884">MTQQGGWAHNNADVSMTSDPSQDGARSVEELTLLALKSFKECQERRVAHWNEYEDAMKTHLSPSANRVAEREPRGVHGEATELDPRMTGSSLNDPGQILLNHSCSAHDHGSNGAGVGSGRGIDDGVMKEILRLVTEGLISCSHEARAIQTELLTNPRLNRSDLSEMVGGIQDLENKVLKNIVRRDQLRRLEVLDLASSPHPPSSSSTTTSGTHPTEPHREREEADGEVMDHHPSRDFGDEIQRLDREVNELRQEIGERMQDIYAEMTDL</sequence>
<evidence type="ECO:0000313" key="2">
    <source>
        <dbReference type="Proteomes" id="UP000245626"/>
    </source>
</evidence>
<organism evidence="1 2">
    <name type="scientific">Violaceomyces palustris</name>
    <dbReference type="NCBI Taxonomy" id="1673888"/>
    <lineage>
        <taxon>Eukaryota</taxon>
        <taxon>Fungi</taxon>
        <taxon>Dikarya</taxon>
        <taxon>Basidiomycota</taxon>
        <taxon>Ustilaginomycotina</taxon>
        <taxon>Ustilaginomycetes</taxon>
        <taxon>Violaceomycetales</taxon>
        <taxon>Violaceomycetaceae</taxon>
        <taxon>Violaceomyces</taxon>
    </lineage>
</organism>
<gene>
    <name evidence="1" type="ORF">IE53DRAFT_383746</name>
</gene>
<reference evidence="1 2" key="1">
    <citation type="journal article" date="2018" name="Mol. Biol. Evol.">
        <title>Broad Genomic Sampling Reveals a Smut Pathogenic Ancestry of the Fungal Clade Ustilaginomycotina.</title>
        <authorList>
            <person name="Kijpornyongpan T."/>
            <person name="Mondo S.J."/>
            <person name="Barry K."/>
            <person name="Sandor L."/>
            <person name="Lee J."/>
            <person name="Lipzen A."/>
            <person name="Pangilinan J."/>
            <person name="LaButti K."/>
            <person name="Hainaut M."/>
            <person name="Henrissat B."/>
            <person name="Grigoriev I.V."/>
            <person name="Spatafora J.W."/>
            <person name="Aime M.C."/>
        </authorList>
    </citation>
    <scope>NUCLEOTIDE SEQUENCE [LARGE SCALE GENOMIC DNA]</scope>
    <source>
        <strain evidence="1 2">SA 807</strain>
    </source>
</reference>
<evidence type="ECO:0000313" key="1">
    <source>
        <dbReference type="EMBL" id="PWN53749.1"/>
    </source>
</evidence>
<proteinExistence type="predicted"/>
<accession>A0ACD0P6S8</accession>
<protein>
    <submittedName>
        <fullName evidence="1">Uncharacterized protein</fullName>
    </submittedName>
</protein>
<dbReference type="EMBL" id="KZ819711">
    <property type="protein sequence ID" value="PWN53749.1"/>
    <property type="molecule type" value="Genomic_DNA"/>
</dbReference>
<keyword evidence="2" id="KW-1185">Reference proteome</keyword>